<dbReference type="EC" id="2.7.4.23" evidence="6"/>
<dbReference type="EMBL" id="FOAG01000010">
    <property type="protein sequence ID" value="SEL94109.1"/>
    <property type="molecule type" value="Genomic_DNA"/>
</dbReference>
<evidence type="ECO:0000313" key="8">
    <source>
        <dbReference type="EMBL" id="SEL94109.1"/>
    </source>
</evidence>
<dbReference type="STRING" id="1287727.SAMN05443999_11028"/>
<dbReference type="SMART" id="SM00072">
    <property type="entry name" value="GuKc"/>
    <property type="match status" value="1"/>
</dbReference>
<evidence type="ECO:0000256" key="5">
    <source>
        <dbReference type="ARBA" id="ARBA00022840"/>
    </source>
</evidence>
<dbReference type="InterPro" id="IPR008145">
    <property type="entry name" value="GK/Ca_channel_bsu"/>
</dbReference>
<sequence length="182" mass="19638">MNRGWFIAVVGPSGVGKDTLMRAMIEARPGLRRVRRVITRPADPAGEGHEPVSEAEFDMRLKDGGFALHWRAHGLRYGVPVGISLDLGLGRDLLVNLSRGVLPEAQARFQPFAVLHLTAAQEVLAARLAMRGREVGEDIAERLTGAAEALPEGVGPVVSLDTDMPVARLARAALRQLQAVRV</sequence>
<keyword evidence="4 6" id="KW-0547">Nucleotide-binding</keyword>
<dbReference type="AlphaFoldDB" id="A0A1H7UBC4"/>
<dbReference type="SUPFAM" id="SSF52540">
    <property type="entry name" value="P-loop containing nucleoside triphosphate hydrolases"/>
    <property type="match status" value="1"/>
</dbReference>
<comment type="similarity">
    <text evidence="6">Belongs to the ribose 1,5-bisphosphokinase family.</text>
</comment>
<protein>
    <recommendedName>
        <fullName evidence="6">Ribose 1,5-bisphosphate phosphokinase PhnN</fullName>
        <ecNumber evidence="6">2.7.4.23</ecNumber>
    </recommendedName>
    <alternativeName>
        <fullName evidence="6">Ribose 1,5-bisphosphokinase</fullName>
    </alternativeName>
</protein>
<feature type="domain" description="Guanylate kinase/L-type calcium channel beta subunit" evidence="7">
    <location>
        <begin position="3"/>
        <end position="178"/>
    </location>
</feature>
<keyword evidence="8" id="KW-0418">Kinase</keyword>
<dbReference type="RefSeq" id="WP_093038331.1">
    <property type="nucleotide sequence ID" value="NZ_FOAG01000010.1"/>
</dbReference>
<dbReference type="Gene3D" id="3.40.50.300">
    <property type="entry name" value="P-loop containing nucleotide triphosphate hydrolases"/>
    <property type="match status" value="1"/>
</dbReference>
<dbReference type="Proteomes" id="UP000199582">
    <property type="component" value="Unassembled WGS sequence"/>
</dbReference>
<dbReference type="GO" id="GO:0033863">
    <property type="term" value="F:ribose 1,5-bisphosphate phosphokinase activity"/>
    <property type="evidence" value="ECO:0007669"/>
    <property type="project" value="UniProtKB-UniRule"/>
</dbReference>
<keyword evidence="3 6" id="KW-0808">Transferase</keyword>
<dbReference type="GO" id="GO:0019634">
    <property type="term" value="P:organic phosphonate metabolic process"/>
    <property type="evidence" value="ECO:0007669"/>
    <property type="project" value="UniProtKB-UniRule"/>
</dbReference>
<proteinExistence type="inferred from homology"/>
<feature type="binding site" evidence="6">
    <location>
        <begin position="11"/>
        <end position="18"/>
    </location>
    <ligand>
        <name>ATP</name>
        <dbReference type="ChEBI" id="CHEBI:30616"/>
    </ligand>
</feature>
<dbReference type="OrthoDB" id="341217at2"/>
<evidence type="ECO:0000256" key="6">
    <source>
        <dbReference type="HAMAP-Rule" id="MF_00836"/>
    </source>
</evidence>
<reference evidence="8 9" key="1">
    <citation type="submission" date="2016-10" db="EMBL/GenBank/DDBJ databases">
        <authorList>
            <person name="de Groot N.N."/>
        </authorList>
    </citation>
    <scope>NUCLEOTIDE SEQUENCE [LARGE SCALE GENOMIC DNA]</scope>
    <source>
        <strain evidence="8 9">DSM 100674</strain>
    </source>
</reference>
<comment type="catalytic activity">
    <reaction evidence="1 6">
        <text>alpha-D-ribose 1,5-bisphosphate + ATP = 5-phospho-alpha-D-ribose 1-diphosphate + ADP</text>
        <dbReference type="Rhea" id="RHEA:20109"/>
        <dbReference type="ChEBI" id="CHEBI:30616"/>
        <dbReference type="ChEBI" id="CHEBI:58017"/>
        <dbReference type="ChEBI" id="CHEBI:68688"/>
        <dbReference type="ChEBI" id="CHEBI:456216"/>
        <dbReference type="EC" id="2.7.4.23"/>
    </reaction>
</comment>
<dbReference type="InterPro" id="IPR012699">
    <property type="entry name" value="PhnN"/>
</dbReference>
<keyword evidence="9" id="KW-1185">Reference proteome</keyword>
<name>A0A1H7UBC4_9RHOB</name>
<comment type="function">
    <text evidence="6">Catalyzes the phosphorylation of ribose 1,5-bisphosphate to 5-phospho-D-ribosyl alpha-1-diphosphate (PRPP).</text>
</comment>
<accession>A0A1H7UBC4</accession>
<organism evidence="8 9">
    <name type="scientific">Roseovarius azorensis</name>
    <dbReference type="NCBI Taxonomy" id="1287727"/>
    <lineage>
        <taxon>Bacteria</taxon>
        <taxon>Pseudomonadati</taxon>
        <taxon>Pseudomonadota</taxon>
        <taxon>Alphaproteobacteria</taxon>
        <taxon>Rhodobacterales</taxon>
        <taxon>Roseobacteraceae</taxon>
        <taxon>Roseovarius</taxon>
    </lineage>
</organism>
<dbReference type="NCBIfam" id="TIGR02322">
    <property type="entry name" value="phosphon_PhnN"/>
    <property type="match status" value="1"/>
</dbReference>
<dbReference type="InterPro" id="IPR027417">
    <property type="entry name" value="P-loop_NTPase"/>
</dbReference>
<evidence type="ECO:0000259" key="7">
    <source>
        <dbReference type="SMART" id="SM00072"/>
    </source>
</evidence>
<evidence type="ECO:0000313" key="9">
    <source>
        <dbReference type="Proteomes" id="UP000199582"/>
    </source>
</evidence>
<gene>
    <name evidence="6" type="primary">phnN</name>
    <name evidence="8" type="ORF">SAMN05443999_11028</name>
</gene>
<dbReference type="UniPathway" id="UPA00087">
    <property type="reaction ID" value="UER00175"/>
</dbReference>
<keyword evidence="5 6" id="KW-0067">ATP-binding</keyword>
<evidence type="ECO:0000256" key="2">
    <source>
        <dbReference type="ARBA" id="ARBA00005069"/>
    </source>
</evidence>
<dbReference type="HAMAP" id="MF_00836">
    <property type="entry name" value="PhnN"/>
    <property type="match status" value="1"/>
</dbReference>
<evidence type="ECO:0000256" key="3">
    <source>
        <dbReference type="ARBA" id="ARBA00022679"/>
    </source>
</evidence>
<comment type="pathway">
    <text evidence="2 6">Metabolic intermediate biosynthesis; 5-phospho-alpha-D-ribose 1-diphosphate biosynthesis; 5-phospho-alpha-D-ribose 1-diphosphate from D-ribose 5-phosphate (route II): step 3/3.</text>
</comment>
<dbReference type="GO" id="GO:0006015">
    <property type="term" value="P:5-phosphoribose 1-diphosphate biosynthetic process"/>
    <property type="evidence" value="ECO:0007669"/>
    <property type="project" value="UniProtKB-UniRule"/>
</dbReference>
<evidence type="ECO:0000256" key="4">
    <source>
        <dbReference type="ARBA" id="ARBA00022741"/>
    </source>
</evidence>
<evidence type="ECO:0000256" key="1">
    <source>
        <dbReference type="ARBA" id="ARBA00000373"/>
    </source>
</evidence>
<dbReference type="GO" id="GO:0005524">
    <property type="term" value="F:ATP binding"/>
    <property type="evidence" value="ECO:0007669"/>
    <property type="project" value="UniProtKB-KW"/>
</dbReference>